<gene>
    <name evidence="1" type="ORF">O6R05_02470</name>
</gene>
<dbReference type="Proteomes" id="UP001210339">
    <property type="component" value="Chromosome"/>
</dbReference>
<reference evidence="1 2" key="1">
    <citation type="submission" date="2023-01" db="EMBL/GenBank/DDBJ databases">
        <authorList>
            <person name="Lee S.H."/>
            <person name="Jung H.S."/>
            <person name="Yun J.U."/>
        </authorList>
    </citation>
    <scope>NUCLEOTIDE SEQUENCE [LARGE SCALE GENOMIC DNA]</scope>
    <source>
        <strain evidence="1 2">CBA3646</strain>
    </source>
</reference>
<keyword evidence="2" id="KW-1185">Reference proteome</keyword>
<sequence length="129" mass="14612">MNRQRMIEKINTALDSVEEARGAFKSARRWGIYDTVFGGAISSFIKRSRSRKGERFMTDLQYKLRAVADELEGVDLEGLNIKGGSFLGGIVDIFYDNALVDLFVLGNTQSNLKQLDRIEKALLDLKHRI</sequence>
<organism evidence="1 2">
    <name type="scientific">Peptoniphilus equinus</name>
    <dbReference type="NCBI Taxonomy" id="3016343"/>
    <lineage>
        <taxon>Bacteria</taxon>
        <taxon>Bacillati</taxon>
        <taxon>Bacillota</taxon>
        <taxon>Tissierellia</taxon>
        <taxon>Tissierellales</taxon>
        <taxon>Peptoniphilaceae</taxon>
        <taxon>Peptoniphilus</taxon>
    </lineage>
</organism>
<accession>A0ABY7QVJ0</accession>
<evidence type="ECO:0000313" key="1">
    <source>
        <dbReference type="EMBL" id="WBW50426.1"/>
    </source>
</evidence>
<protein>
    <submittedName>
        <fullName evidence="1">Uncharacterized protein</fullName>
    </submittedName>
</protein>
<proteinExistence type="predicted"/>
<dbReference type="EMBL" id="CP115667">
    <property type="protein sequence ID" value="WBW50426.1"/>
    <property type="molecule type" value="Genomic_DNA"/>
</dbReference>
<evidence type="ECO:0000313" key="2">
    <source>
        <dbReference type="Proteomes" id="UP001210339"/>
    </source>
</evidence>
<dbReference type="RefSeq" id="WP_271191958.1">
    <property type="nucleotide sequence ID" value="NZ_CP115667.1"/>
</dbReference>
<name>A0ABY7QVJ0_9FIRM</name>